<evidence type="ECO:0000313" key="8">
    <source>
        <dbReference type="Proteomes" id="UP000326939"/>
    </source>
</evidence>
<name>A0A5N5NQW0_9ROSI</name>
<keyword evidence="8" id="KW-1185">Reference proteome</keyword>
<dbReference type="InterPro" id="IPR044837">
    <property type="entry name" value="REM16-like"/>
</dbReference>
<feature type="domain" description="TF-B3" evidence="6">
    <location>
        <begin position="90"/>
        <end position="183"/>
    </location>
</feature>
<dbReference type="SUPFAM" id="SSF101936">
    <property type="entry name" value="DNA-binding pseudobarrel domain"/>
    <property type="match status" value="2"/>
</dbReference>
<keyword evidence="5" id="KW-0539">Nucleus</keyword>
<evidence type="ECO:0000256" key="4">
    <source>
        <dbReference type="ARBA" id="ARBA00023163"/>
    </source>
</evidence>
<gene>
    <name evidence="7" type="ORF">DKX38_002744</name>
</gene>
<protein>
    <recommendedName>
        <fullName evidence="6">TF-B3 domain-containing protein</fullName>
    </recommendedName>
</protein>
<comment type="caution">
    <text evidence="7">The sequence shown here is derived from an EMBL/GenBank/DDBJ whole genome shotgun (WGS) entry which is preliminary data.</text>
</comment>
<dbReference type="EMBL" id="VDCV01000002">
    <property type="protein sequence ID" value="KAB5568951.1"/>
    <property type="molecule type" value="Genomic_DNA"/>
</dbReference>
<dbReference type="InterPro" id="IPR015300">
    <property type="entry name" value="DNA-bd_pseudobarrel_sf"/>
</dbReference>
<sequence>MLCIHESNFNRYSRGYRKRGLFQALSASFLGFRFCSQHAFTRELKILPDSSEEEMGAGKEERQRRLARAVRILAEMGEETCKECRSWEEKIQFFQFLHSGFDQRLAIPEFFARHMRKKLPDTVNLKGPSGSAWKVGLTTSNNTLFFNHGWQEFVKDHALKENDFLIFKYNGESNFDVLMFNKQSICEKAASYFVKKYESTERGNGCRTKRKTIKSSAEVVFASPKGVAGGSQPEEFIENDTDAIPGGQPNDSRVTDMKICRRIKSTEATEEDVVGGFEQVECSYNDSGTITPLRQPTSEEIETESGQPVDTVLHARRGRKVTEQEKRNAMQLAVRAVTANGFLILMKPTHVCRRFFMVIPSTWIVKRIPIKGNQDVILRFKDRAWHTRFFYHKSRDNNGGLSAGWKKFALDNKLHEFDVCVFEPLDLVNCPIILNVNIFRVVEEATDYLNRIRKNCRTMHDFTALLDCFMRPIFLST</sequence>
<accession>A0A5N5NQW0</accession>
<evidence type="ECO:0000313" key="7">
    <source>
        <dbReference type="EMBL" id="KAB5568951.1"/>
    </source>
</evidence>
<dbReference type="InterPro" id="IPR003340">
    <property type="entry name" value="B3_DNA-bd"/>
</dbReference>
<proteinExistence type="predicted"/>
<evidence type="ECO:0000259" key="6">
    <source>
        <dbReference type="PROSITE" id="PS50863"/>
    </source>
</evidence>
<evidence type="ECO:0000256" key="1">
    <source>
        <dbReference type="ARBA" id="ARBA00004123"/>
    </source>
</evidence>
<dbReference type="AlphaFoldDB" id="A0A5N5NQW0"/>
<keyword evidence="4" id="KW-0804">Transcription</keyword>
<feature type="domain" description="TF-B3" evidence="6">
    <location>
        <begin position="342"/>
        <end position="442"/>
    </location>
</feature>
<dbReference type="Proteomes" id="UP000326939">
    <property type="component" value="Chromosome 2"/>
</dbReference>
<comment type="subcellular location">
    <subcellularLocation>
        <location evidence="1">Nucleus</location>
    </subcellularLocation>
</comment>
<dbReference type="GO" id="GO:0005634">
    <property type="term" value="C:nucleus"/>
    <property type="evidence" value="ECO:0007669"/>
    <property type="project" value="UniProtKB-SubCell"/>
</dbReference>
<dbReference type="PROSITE" id="PS50863">
    <property type="entry name" value="B3"/>
    <property type="match status" value="2"/>
</dbReference>
<evidence type="ECO:0000256" key="2">
    <source>
        <dbReference type="ARBA" id="ARBA00023015"/>
    </source>
</evidence>
<dbReference type="GO" id="GO:0003677">
    <property type="term" value="F:DNA binding"/>
    <property type="evidence" value="ECO:0007669"/>
    <property type="project" value="UniProtKB-KW"/>
</dbReference>
<keyword evidence="3" id="KW-0238">DNA-binding</keyword>
<dbReference type="PANTHER" id="PTHR31391:SF157">
    <property type="entry name" value="B3 DOMAIN-CONTAINING PROTEIN REM16"/>
    <property type="match status" value="1"/>
</dbReference>
<organism evidence="7 8">
    <name type="scientific">Salix brachista</name>
    <dbReference type="NCBI Taxonomy" id="2182728"/>
    <lineage>
        <taxon>Eukaryota</taxon>
        <taxon>Viridiplantae</taxon>
        <taxon>Streptophyta</taxon>
        <taxon>Embryophyta</taxon>
        <taxon>Tracheophyta</taxon>
        <taxon>Spermatophyta</taxon>
        <taxon>Magnoliopsida</taxon>
        <taxon>eudicotyledons</taxon>
        <taxon>Gunneridae</taxon>
        <taxon>Pentapetalae</taxon>
        <taxon>rosids</taxon>
        <taxon>fabids</taxon>
        <taxon>Malpighiales</taxon>
        <taxon>Salicaceae</taxon>
        <taxon>Saliceae</taxon>
        <taxon>Salix</taxon>
    </lineage>
</organism>
<dbReference type="Pfam" id="PF02362">
    <property type="entry name" value="B3"/>
    <property type="match status" value="2"/>
</dbReference>
<dbReference type="Gene3D" id="2.40.330.10">
    <property type="entry name" value="DNA-binding pseudobarrel domain"/>
    <property type="match status" value="2"/>
</dbReference>
<evidence type="ECO:0000256" key="5">
    <source>
        <dbReference type="ARBA" id="ARBA00023242"/>
    </source>
</evidence>
<dbReference type="PANTHER" id="PTHR31391">
    <property type="entry name" value="B3 DOMAIN-CONTAINING PROTEIN OS11G0197600-RELATED"/>
    <property type="match status" value="1"/>
</dbReference>
<reference evidence="8" key="1">
    <citation type="journal article" date="2019" name="Gigascience">
        <title>De novo genome assembly of the endangered Acer yangbiense, a plant species with extremely small populations endemic to Yunnan Province, China.</title>
        <authorList>
            <person name="Yang J."/>
            <person name="Wariss H.M."/>
            <person name="Tao L."/>
            <person name="Zhang R."/>
            <person name="Yun Q."/>
            <person name="Hollingsworth P."/>
            <person name="Dao Z."/>
            <person name="Luo G."/>
            <person name="Guo H."/>
            <person name="Ma Y."/>
            <person name="Sun W."/>
        </authorList>
    </citation>
    <scope>NUCLEOTIDE SEQUENCE [LARGE SCALE GENOMIC DNA]</scope>
    <source>
        <strain evidence="8">cv. br00</strain>
    </source>
</reference>
<evidence type="ECO:0000256" key="3">
    <source>
        <dbReference type="ARBA" id="ARBA00023125"/>
    </source>
</evidence>
<keyword evidence="2" id="KW-0805">Transcription regulation</keyword>
<dbReference type="SMART" id="SM01019">
    <property type="entry name" value="B3"/>
    <property type="match status" value="2"/>
</dbReference>
<dbReference type="CDD" id="cd10017">
    <property type="entry name" value="B3_DNA"/>
    <property type="match status" value="2"/>
</dbReference>